<organism evidence="7 8">
    <name type="scientific">Phyllobacterium myrsinacearum</name>
    <dbReference type="NCBI Taxonomy" id="28101"/>
    <lineage>
        <taxon>Bacteria</taxon>
        <taxon>Pseudomonadati</taxon>
        <taxon>Pseudomonadota</taxon>
        <taxon>Alphaproteobacteria</taxon>
        <taxon>Hyphomicrobiales</taxon>
        <taxon>Phyllobacteriaceae</taxon>
        <taxon>Phyllobacterium</taxon>
    </lineage>
</organism>
<dbReference type="GO" id="GO:0015171">
    <property type="term" value="F:amino acid transmembrane transporter activity"/>
    <property type="evidence" value="ECO:0007669"/>
    <property type="project" value="TreeGrafter"/>
</dbReference>
<keyword evidence="4 6" id="KW-1133">Transmembrane helix</keyword>
<evidence type="ECO:0000256" key="2">
    <source>
        <dbReference type="ARBA" id="ARBA00022475"/>
    </source>
</evidence>
<keyword evidence="2" id="KW-1003">Cell membrane</keyword>
<evidence type="ECO:0000256" key="4">
    <source>
        <dbReference type="ARBA" id="ARBA00022989"/>
    </source>
</evidence>
<feature type="transmembrane region" description="Helical" evidence="6">
    <location>
        <begin position="147"/>
        <end position="170"/>
    </location>
</feature>
<protein>
    <submittedName>
        <fullName evidence="7">Threonine/homoserine/homoserine lactone efflux protein</fullName>
    </submittedName>
</protein>
<evidence type="ECO:0000256" key="5">
    <source>
        <dbReference type="ARBA" id="ARBA00023136"/>
    </source>
</evidence>
<sequence>MDILNAGLFSLAAIVLLGSPGPGIAALIAVGREKGFTGGLKFYSGLQIGLAFAAGISAAGLFSVIQTLPVAMTIMTILATLYLLYLAYSIVTAPVGIEPGSTSKRFAGTALGGFLLGVTNPKSYIAFVSLMASYPIINTNASADVTVKWLVCVIVMVVVDILWLWLGVIIQKAGMTARSERLLNITMGSIIAATAFIALI</sequence>
<evidence type="ECO:0000256" key="6">
    <source>
        <dbReference type="SAM" id="Phobius"/>
    </source>
</evidence>
<dbReference type="AlphaFoldDB" id="A0A839EST7"/>
<dbReference type="Proteomes" id="UP000549052">
    <property type="component" value="Unassembled WGS sequence"/>
</dbReference>
<keyword evidence="8" id="KW-1185">Reference proteome</keyword>
<evidence type="ECO:0000313" key="8">
    <source>
        <dbReference type="Proteomes" id="UP000549052"/>
    </source>
</evidence>
<proteinExistence type="predicted"/>
<evidence type="ECO:0000313" key="7">
    <source>
        <dbReference type="EMBL" id="MBA8881175.1"/>
    </source>
</evidence>
<comment type="subcellular location">
    <subcellularLocation>
        <location evidence="1">Cell membrane</location>
        <topology evidence="1">Multi-pass membrane protein</topology>
    </subcellularLocation>
</comment>
<dbReference type="PANTHER" id="PTHR30086:SF20">
    <property type="entry name" value="ARGININE EXPORTER PROTEIN ARGO-RELATED"/>
    <property type="match status" value="1"/>
</dbReference>
<accession>A0A839EST7</accession>
<dbReference type="Pfam" id="PF01810">
    <property type="entry name" value="LysE"/>
    <property type="match status" value="1"/>
</dbReference>
<name>A0A839EST7_9HYPH</name>
<reference evidence="7 8" key="1">
    <citation type="submission" date="2020-07" db="EMBL/GenBank/DDBJ databases">
        <title>Genomic Encyclopedia of Type Strains, Phase IV (KMG-V): Genome sequencing to study the core and pangenomes of soil and plant-associated prokaryotes.</title>
        <authorList>
            <person name="Whitman W."/>
        </authorList>
    </citation>
    <scope>NUCLEOTIDE SEQUENCE [LARGE SCALE GENOMIC DNA]</scope>
    <source>
        <strain evidence="7 8">AN3</strain>
    </source>
</reference>
<evidence type="ECO:0000256" key="1">
    <source>
        <dbReference type="ARBA" id="ARBA00004651"/>
    </source>
</evidence>
<comment type="caution">
    <text evidence="7">The sequence shown here is derived from an EMBL/GenBank/DDBJ whole genome shotgun (WGS) entry which is preliminary data.</text>
</comment>
<keyword evidence="3 6" id="KW-0812">Transmembrane</keyword>
<feature type="transmembrane region" description="Helical" evidence="6">
    <location>
        <begin position="71"/>
        <end position="94"/>
    </location>
</feature>
<feature type="transmembrane region" description="Helical" evidence="6">
    <location>
        <begin position="182"/>
        <end position="199"/>
    </location>
</feature>
<evidence type="ECO:0000256" key="3">
    <source>
        <dbReference type="ARBA" id="ARBA00022692"/>
    </source>
</evidence>
<keyword evidence="5 6" id="KW-0472">Membrane</keyword>
<dbReference type="RefSeq" id="WP_182551785.1">
    <property type="nucleotide sequence ID" value="NZ_JACGXN010000012.1"/>
</dbReference>
<feature type="transmembrane region" description="Helical" evidence="6">
    <location>
        <begin position="106"/>
        <end position="127"/>
    </location>
</feature>
<dbReference type="InterPro" id="IPR001123">
    <property type="entry name" value="LeuE-type"/>
</dbReference>
<feature type="transmembrane region" description="Helical" evidence="6">
    <location>
        <begin position="42"/>
        <end position="65"/>
    </location>
</feature>
<dbReference type="PANTHER" id="PTHR30086">
    <property type="entry name" value="ARGININE EXPORTER PROTEIN ARGO"/>
    <property type="match status" value="1"/>
</dbReference>
<gene>
    <name evidence="7" type="ORF">FHW16_004910</name>
</gene>
<feature type="transmembrane region" description="Helical" evidence="6">
    <location>
        <begin position="6"/>
        <end position="30"/>
    </location>
</feature>
<dbReference type="EMBL" id="JACGXN010000012">
    <property type="protein sequence ID" value="MBA8881175.1"/>
    <property type="molecule type" value="Genomic_DNA"/>
</dbReference>
<dbReference type="GO" id="GO:0005886">
    <property type="term" value="C:plasma membrane"/>
    <property type="evidence" value="ECO:0007669"/>
    <property type="project" value="UniProtKB-SubCell"/>
</dbReference>